<evidence type="ECO:0000313" key="1">
    <source>
        <dbReference type="EMBL" id="OAX40592.1"/>
    </source>
</evidence>
<keyword evidence="2" id="KW-1185">Reference proteome</keyword>
<dbReference type="InParanoid" id="A0A1B7N6V7"/>
<organism evidence="1 2">
    <name type="scientific">Rhizopogon vinicolor AM-OR11-026</name>
    <dbReference type="NCBI Taxonomy" id="1314800"/>
    <lineage>
        <taxon>Eukaryota</taxon>
        <taxon>Fungi</taxon>
        <taxon>Dikarya</taxon>
        <taxon>Basidiomycota</taxon>
        <taxon>Agaricomycotina</taxon>
        <taxon>Agaricomycetes</taxon>
        <taxon>Agaricomycetidae</taxon>
        <taxon>Boletales</taxon>
        <taxon>Suillineae</taxon>
        <taxon>Rhizopogonaceae</taxon>
        <taxon>Rhizopogon</taxon>
    </lineage>
</organism>
<protein>
    <submittedName>
        <fullName evidence="1">Uncharacterized protein</fullName>
    </submittedName>
</protein>
<accession>A0A1B7N6V7</accession>
<gene>
    <name evidence="1" type="ORF">K503DRAFT_781279</name>
</gene>
<dbReference type="Proteomes" id="UP000092154">
    <property type="component" value="Unassembled WGS sequence"/>
</dbReference>
<dbReference type="AlphaFoldDB" id="A0A1B7N6V7"/>
<proteinExistence type="predicted"/>
<name>A0A1B7N6V7_9AGAM</name>
<evidence type="ECO:0000313" key="2">
    <source>
        <dbReference type="Proteomes" id="UP000092154"/>
    </source>
</evidence>
<sequence>MSVDEIRGWNGEYSQQSPNLQVIEASSLVEIYLFQSISAHFSPCIVLKYMNDDAIVVAQRHVVPGEEMVSRWLETGISSVKAEKTVHQLKKYNNPESVDLLRSPLCGHVDVGPYLTKNALPNAERKTYNFGYCPGRNACAIVANTKQSRRNESAAEQTRINPIKWNGTSYGIAGEGWSVEVRNGF</sequence>
<dbReference type="EMBL" id="KV448206">
    <property type="protein sequence ID" value="OAX40592.1"/>
    <property type="molecule type" value="Genomic_DNA"/>
</dbReference>
<reference evidence="1 2" key="1">
    <citation type="submission" date="2016-06" db="EMBL/GenBank/DDBJ databases">
        <title>Comparative genomics of the ectomycorrhizal sister species Rhizopogon vinicolor and Rhizopogon vesiculosus (Basidiomycota: Boletales) reveals a divergence of the mating type B locus.</title>
        <authorList>
            <consortium name="DOE Joint Genome Institute"/>
            <person name="Mujic A.B."/>
            <person name="Kuo A."/>
            <person name="Tritt A."/>
            <person name="Lipzen A."/>
            <person name="Chen C."/>
            <person name="Johnson J."/>
            <person name="Sharma A."/>
            <person name="Barry K."/>
            <person name="Grigoriev I.V."/>
            <person name="Spatafora J.W."/>
        </authorList>
    </citation>
    <scope>NUCLEOTIDE SEQUENCE [LARGE SCALE GENOMIC DNA]</scope>
    <source>
        <strain evidence="1 2">AM-OR11-026</strain>
    </source>
</reference>